<evidence type="ECO:0000256" key="1">
    <source>
        <dbReference type="SAM" id="Coils"/>
    </source>
</evidence>
<accession>A0AB74UMN2</accession>
<keyword evidence="1" id="KW-0175">Coiled coil</keyword>
<sequence length="193" mass="21925">MIDEKATLAQKTESLLGDARALAEVCQREGTSNLADMTLEFIKDAQTIIEAQRQRVEEHQKEKERGRHLAYAYLRVIQEFIANKGNPDLSKLMSEIGHLQALAQSMSDDVEKVVTAVRGIERDKATPNVKRLLDFLDYFLFHEIHRKTHYIEHYVVRDMRLAFAGLEEASLKGLLSVRPADPLKPVDNTLAPT</sequence>
<feature type="coiled-coil region" evidence="1">
    <location>
        <begin position="42"/>
        <end position="69"/>
    </location>
</feature>
<name>A0AB74UMN2_9VIRU</name>
<evidence type="ECO:0000313" key="2">
    <source>
        <dbReference type="EMBL" id="XHV10748.1"/>
    </source>
</evidence>
<dbReference type="EMBL" id="PQ287320">
    <property type="protein sequence ID" value="XHV10748.1"/>
    <property type="molecule type" value="Genomic_DNA"/>
</dbReference>
<reference evidence="2" key="1">
    <citation type="submission" date="2024-10" db="EMBL/GenBank/DDBJ databases">
        <title>Genetic diversity among independent isolates of the Dolichocephalovirinae subfamily.</title>
        <authorList>
            <person name="Ely B."/>
            <person name="Thomas Q."/>
            <person name="Mohammadi T."/>
        </authorList>
    </citation>
    <scope>NUCLEOTIDE SEQUENCE</scope>
</reference>
<organism evidence="2">
    <name type="scientific">Caulobacter phage BL57</name>
    <dbReference type="NCBI Taxonomy" id="3348355"/>
    <lineage>
        <taxon>Viruses</taxon>
    </lineage>
</organism>
<proteinExistence type="predicted"/>
<gene>
    <name evidence="2" type="ORF">BL57_276</name>
</gene>
<protein>
    <submittedName>
        <fullName evidence="2">Uncharacterized protein</fullName>
    </submittedName>
</protein>